<evidence type="ECO:0000259" key="20">
    <source>
        <dbReference type="Pfam" id="PF13733"/>
    </source>
</evidence>
<comment type="subcellular location">
    <subcellularLocation>
        <location evidence="2 17">Golgi apparatus membrane</location>
        <topology evidence="2 17">Single-pass type II membrane protein</topology>
    </subcellularLocation>
</comment>
<name>A0A2K5WCW5_MACFA</name>
<evidence type="ECO:0000256" key="15">
    <source>
        <dbReference type="ARBA" id="ARBA00023211"/>
    </source>
</evidence>
<evidence type="ECO:0000259" key="19">
    <source>
        <dbReference type="Pfam" id="PF02709"/>
    </source>
</evidence>
<dbReference type="GO" id="GO:0005975">
    <property type="term" value="P:carbohydrate metabolic process"/>
    <property type="evidence" value="ECO:0007669"/>
    <property type="project" value="InterPro"/>
</dbReference>
<keyword evidence="7" id="KW-0812">Transmembrane</keyword>
<evidence type="ECO:0000256" key="14">
    <source>
        <dbReference type="ARBA" id="ARBA00023180"/>
    </source>
</evidence>
<feature type="domain" description="Galactosyltransferase N-terminal" evidence="20">
    <location>
        <begin position="77"/>
        <end position="209"/>
    </location>
</feature>
<dbReference type="PANTHER" id="PTHR19300:SF9">
    <property type="entry name" value="BETA-1,4-GALACTOSYLTRANSFERASE 4"/>
    <property type="match status" value="1"/>
</dbReference>
<dbReference type="InterPro" id="IPR027791">
    <property type="entry name" value="Galactosyl_T_C"/>
</dbReference>
<dbReference type="AlphaFoldDB" id="A0A2K5WCW5"/>
<comment type="catalytic activity">
    <reaction evidence="16">
        <text>N-acetyl-D-glucosamine + UDP-alpha-D-galactose = beta-D-galactosyl-(1-&gt;4)-N-acetyl-D-glucosamine + UDP + H(+)</text>
        <dbReference type="Rhea" id="RHEA:17745"/>
        <dbReference type="ChEBI" id="CHEBI:15378"/>
        <dbReference type="ChEBI" id="CHEBI:58223"/>
        <dbReference type="ChEBI" id="CHEBI:60152"/>
        <dbReference type="ChEBI" id="CHEBI:66914"/>
        <dbReference type="ChEBI" id="CHEBI:506227"/>
        <dbReference type="EC" id="2.4.1.90"/>
    </reaction>
    <physiologicalReaction direction="left-to-right" evidence="16">
        <dbReference type="Rhea" id="RHEA:17746"/>
    </physiologicalReaction>
</comment>
<evidence type="ECO:0000256" key="9">
    <source>
        <dbReference type="ARBA" id="ARBA00022968"/>
    </source>
</evidence>
<dbReference type="Pfam" id="PF13733">
    <property type="entry name" value="Glyco_transf_7N"/>
    <property type="match status" value="1"/>
</dbReference>
<evidence type="ECO:0000256" key="1">
    <source>
        <dbReference type="ARBA" id="ARBA00001936"/>
    </source>
</evidence>
<dbReference type="FunFam" id="3.90.550.10:FF:000028">
    <property type="entry name" value="beta-1,4-galactosyltransferase 1"/>
    <property type="match status" value="1"/>
</dbReference>
<evidence type="ECO:0000256" key="8">
    <source>
        <dbReference type="ARBA" id="ARBA00022723"/>
    </source>
</evidence>
<dbReference type="SUPFAM" id="SSF53448">
    <property type="entry name" value="Nucleotide-diphospho-sugar transferases"/>
    <property type="match status" value="1"/>
</dbReference>
<evidence type="ECO:0000256" key="2">
    <source>
        <dbReference type="ARBA" id="ARBA00004323"/>
    </source>
</evidence>
<dbReference type="GO" id="GO:0003945">
    <property type="term" value="F:N-acetyllactosamine synthase activity"/>
    <property type="evidence" value="ECO:0007669"/>
    <property type="project" value="UniProtKB-EC"/>
</dbReference>
<comment type="similarity">
    <text evidence="4 17">Belongs to the glycosyltransferase 7 family.</text>
</comment>
<dbReference type="STRING" id="9541.ENSMFAP00000034891"/>
<dbReference type="VEuPathDB" id="HostDB:ENSMFAG00000003907"/>
<evidence type="ECO:0000256" key="5">
    <source>
        <dbReference type="ARBA" id="ARBA00022676"/>
    </source>
</evidence>
<keyword evidence="22" id="KW-1185">Reference proteome</keyword>
<dbReference type="EC" id="2.4.1.-" evidence="17"/>
<evidence type="ECO:0000256" key="3">
    <source>
        <dbReference type="ARBA" id="ARBA00004922"/>
    </source>
</evidence>
<dbReference type="Ensembl" id="ENSMFAT00000009123.2">
    <property type="protein sequence ID" value="ENSMFAP00000034891.1"/>
    <property type="gene ID" value="ENSMFAG00000003907.2"/>
</dbReference>
<evidence type="ECO:0000256" key="18">
    <source>
        <dbReference type="SAM" id="SignalP"/>
    </source>
</evidence>
<dbReference type="GO" id="GO:0018146">
    <property type="term" value="P:keratan sulfate proteoglycan biosynthetic process"/>
    <property type="evidence" value="ECO:0007669"/>
    <property type="project" value="Ensembl"/>
</dbReference>
<gene>
    <name evidence="21" type="primary">B4GALT4</name>
</gene>
<dbReference type="GO" id="GO:0032580">
    <property type="term" value="C:Golgi cisterna membrane"/>
    <property type="evidence" value="ECO:0007669"/>
    <property type="project" value="UniProtKB-UniRule"/>
</dbReference>
<dbReference type="InterPro" id="IPR027995">
    <property type="entry name" value="Galactosyl_T_N"/>
</dbReference>
<dbReference type="Gene3D" id="3.90.550.10">
    <property type="entry name" value="Spore Coat Polysaccharide Biosynthesis Protein SpsA, Chain A"/>
    <property type="match status" value="1"/>
</dbReference>
<reference evidence="21" key="3">
    <citation type="submission" date="2025-09" db="UniProtKB">
        <authorList>
            <consortium name="Ensembl"/>
        </authorList>
    </citation>
    <scope>IDENTIFICATION</scope>
</reference>
<sequence length="419" mass="48252">MGFNLTFHLSYKLRLLLLLTLCLTVVGWATSNYFVGAIQEIPKAKELVANFHKALILGKGKTLTNEASTQKAELDNCPSVSPYLRGQSKLIFKPDLTLEEVQAENPKVSRGRYRPEECKALQRVAILIPHRNREKHLMYLLEHLHPFLQRQQLDYGIYVIHQAEGKKFNRAKLLNVGYLEALKEENWDCFIFHDVDLVPENDFNLYKCEEHPKHLVVGRNSTGYRLRYSGYFGGVTALSREQFFKVNGFSNNYWGWGGEDDDLRLRVELHRMKISRPLPEVGKYTMVFHTRDKGNEVNAERMKLLHQVSRVWRTDGLSSCSYKLVSVEHNPLYVNITVDFWSGSFLTSIQPHQRRGSLQVHSDLPGVLSHAPAFKVHRLSCTWVYADTSCRGTIWKILIRPPPGVSPLASLYWSLLDLQ</sequence>
<comment type="pathway">
    <text evidence="3 17">Protein modification; protein glycosylation.</text>
</comment>
<keyword evidence="8 17" id="KW-0479">Metal-binding</keyword>
<dbReference type="GO" id="GO:0001572">
    <property type="term" value="P:lactosylceramide biosynthetic process"/>
    <property type="evidence" value="ECO:0007669"/>
    <property type="project" value="Ensembl"/>
</dbReference>
<dbReference type="GO" id="GO:0046872">
    <property type="term" value="F:metal ion binding"/>
    <property type="evidence" value="ECO:0007669"/>
    <property type="project" value="UniProtKB-UniRule"/>
</dbReference>
<evidence type="ECO:0000256" key="16">
    <source>
        <dbReference type="ARBA" id="ARBA00049413"/>
    </source>
</evidence>
<keyword evidence="5 17" id="KW-0328">Glycosyltransferase</keyword>
<organism evidence="21 22">
    <name type="scientific">Macaca fascicularis</name>
    <name type="common">Crab-eating macaque</name>
    <name type="synonym">Cynomolgus monkey</name>
    <dbReference type="NCBI Taxonomy" id="9541"/>
    <lineage>
        <taxon>Eukaryota</taxon>
        <taxon>Metazoa</taxon>
        <taxon>Chordata</taxon>
        <taxon>Craniata</taxon>
        <taxon>Vertebrata</taxon>
        <taxon>Euteleostomi</taxon>
        <taxon>Mammalia</taxon>
        <taxon>Eutheria</taxon>
        <taxon>Euarchontoglires</taxon>
        <taxon>Primates</taxon>
        <taxon>Haplorrhini</taxon>
        <taxon>Catarrhini</taxon>
        <taxon>Cercopithecidae</taxon>
        <taxon>Cercopithecinae</taxon>
        <taxon>Macaca</taxon>
    </lineage>
</organism>
<proteinExistence type="inferred from homology"/>
<keyword evidence="6 17" id="KW-0808">Transferase</keyword>
<evidence type="ECO:0000313" key="21">
    <source>
        <dbReference type="Ensembl" id="ENSMFAP00000034891.1"/>
    </source>
</evidence>
<dbReference type="Proteomes" id="UP000233100">
    <property type="component" value="Chromosome 2"/>
</dbReference>
<feature type="domain" description="Galactosyltransferase C-terminal" evidence="19">
    <location>
        <begin position="213"/>
        <end position="290"/>
    </location>
</feature>
<evidence type="ECO:0000256" key="6">
    <source>
        <dbReference type="ARBA" id="ARBA00022679"/>
    </source>
</evidence>
<feature type="signal peptide" evidence="18">
    <location>
        <begin position="1"/>
        <end position="29"/>
    </location>
</feature>
<keyword evidence="18" id="KW-0732">Signal</keyword>
<comment type="cofactor">
    <cofactor evidence="1 17">
        <name>Mn(2+)</name>
        <dbReference type="ChEBI" id="CHEBI:29035"/>
    </cofactor>
</comment>
<keyword evidence="14 17" id="KW-0325">Glycoprotein</keyword>
<keyword evidence="11 17" id="KW-0333">Golgi apparatus</keyword>
<comment type="function">
    <text evidence="17">Responsible for the synthesis of complex-type N-linked oligosaccharides in many glycoproteins as well as the carbohydrate moieties of glycolipids.</text>
</comment>
<evidence type="ECO:0000256" key="17">
    <source>
        <dbReference type="RuleBase" id="RU368121"/>
    </source>
</evidence>
<evidence type="ECO:0000313" key="22">
    <source>
        <dbReference type="Proteomes" id="UP000233100"/>
    </source>
</evidence>
<keyword evidence="10" id="KW-1133">Transmembrane helix</keyword>
<dbReference type="Bgee" id="ENSMFAG00000003907">
    <property type="expression patterns" value="Expressed in colon and 13 other cell types or tissues"/>
</dbReference>
<accession>A0A2K5WCW5</accession>
<dbReference type="InterPro" id="IPR029044">
    <property type="entry name" value="Nucleotide-diphossugar_trans"/>
</dbReference>
<dbReference type="InterPro" id="IPR003859">
    <property type="entry name" value="Galactosyl_T"/>
</dbReference>
<keyword evidence="9 17" id="KW-0735">Signal-anchor</keyword>
<evidence type="ECO:0000256" key="11">
    <source>
        <dbReference type="ARBA" id="ARBA00023034"/>
    </source>
</evidence>
<evidence type="ECO:0000256" key="12">
    <source>
        <dbReference type="ARBA" id="ARBA00023136"/>
    </source>
</evidence>
<dbReference type="CDD" id="cd00899">
    <property type="entry name" value="b4GalT"/>
    <property type="match status" value="1"/>
</dbReference>
<keyword evidence="12" id="KW-0472">Membrane</keyword>
<reference evidence="21" key="2">
    <citation type="submission" date="2025-08" db="UniProtKB">
        <authorList>
            <consortium name="Ensembl"/>
        </authorList>
    </citation>
    <scope>IDENTIFICATION</scope>
</reference>
<dbReference type="UniPathway" id="UPA00378"/>
<evidence type="ECO:0000256" key="13">
    <source>
        <dbReference type="ARBA" id="ARBA00023157"/>
    </source>
</evidence>
<keyword evidence="13" id="KW-1015">Disulfide bond</keyword>
<dbReference type="Pfam" id="PF02709">
    <property type="entry name" value="Glyco_transf_7C"/>
    <property type="match status" value="1"/>
</dbReference>
<evidence type="ECO:0000256" key="7">
    <source>
        <dbReference type="ARBA" id="ARBA00022692"/>
    </source>
</evidence>
<protein>
    <recommendedName>
        <fullName evidence="17">Beta-1,4-galactosyltransferase</fullName>
        <shortName evidence="17">Beta-1,4-GalTase</shortName>
        <ecNumber evidence="17">2.4.1.-</ecNumber>
    </recommendedName>
</protein>
<evidence type="ECO:0000256" key="10">
    <source>
        <dbReference type="ARBA" id="ARBA00022989"/>
    </source>
</evidence>
<dbReference type="GeneTree" id="ENSGT00940000158378"/>
<dbReference type="PANTHER" id="PTHR19300">
    <property type="entry name" value="BETA-1,4-GALACTOSYLTRANSFERASE"/>
    <property type="match status" value="1"/>
</dbReference>
<dbReference type="PRINTS" id="PR02050">
    <property type="entry name" value="B14GALTRFASE"/>
</dbReference>
<keyword evidence="15 17" id="KW-0464">Manganese</keyword>
<dbReference type="GO" id="GO:0000139">
    <property type="term" value="C:Golgi membrane"/>
    <property type="evidence" value="ECO:0007669"/>
    <property type="project" value="UniProtKB-SubCell"/>
</dbReference>
<reference evidence="21 22" key="1">
    <citation type="submission" date="2013-03" db="EMBL/GenBank/DDBJ databases">
        <authorList>
            <person name="Warren W."/>
            <person name="Wilson R.K."/>
        </authorList>
    </citation>
    <scope>NUCLEOTIDE SEQUENCE</scope>
</reference>
<feature type="chain" id="PRO_5014363855" description="Beta-1,4-galactosyltransferase" evidence="18">
    <location>
        <begin position="30"/>
        <end position="419"/>
    </location>
</feature>
<evidence type="ECO:0000256" key="4">
    <source>
        <dbReference type="ARBA" id="ARBA00005735"/>
    </source>
</evidence>